<dbReference type="Gene3D" id="1.10.10.10">
    <property type="entry name" value="Winged helix-like DNA-binding domain superfamily/Winged helix DNA-binding domain"/>
    <property type="match status" value="1"/>
</dbReference>
<feature type="domain" description="HTH gntR-type" evidence="5">
    <location>
        <begin position="63"/>
        <end position="130"/>
    </location>
</feature>
<dbReference type="Pfam" id="PF07729">
    <property type="entry name" value="FCD"/>
    <property type="match status" value="1"/>
</dbReference>
<evidence type="ECO:0000256" key="3">
    <source>
        <dbReference type="ARBA" id="ARBA00023163"/>
    </source>
</evidence>
<dbReference type="PANTHER" id="PTHR43537:SF20">
    <property type="entry name" value="HTH-TYPE TRANSCRIPTIONAL REPRESSOR GLAR"/>
    <property type="match status" value="1"/>
</dbReference>
<dbReference type="CDD" id="cd07377">
    <property type="entry name" value="WHTH_GntR"/>
    <property type="match status" value="1"/>
</dbReference>
<keyword evidence="2" id="KW-0238">DNA-binding</keyword>
<dbReference type="InterPro" id="IPR011711">
    <property type="entry name" value="GntR_C"/>
</dbReference>
<dbReference type="AlphaFoldDB" id="A0A291M0Z3"/>
<evidence type="ECO:0000256" key="4">
    <source>
        <dbReference type="SAM" id="MobiDB-lite"/>
    </source>
</evidence>
<dbReference type="PROSITE" id="PS50949">
    <property type="entry name" value="HTH_GNTR"/>
    <property type="match status" value="1"/>
</dbReference>
<evidence type="ECO:0000256" key="2">
    <source>
        <dbReference type="ARBA" id="ARBA00023125"/>
    </source>
</evidence>
<gene>
    <name evidence="6" type="ORF">CBW24_11525</name>
</gene>
<dbReference type="InterPro" id="IPR036390">
    <property type="entry name" value="WH_DNA-bd_sf"/>
</dbReference>
<dbReference type="KEGG" id="cmag:CBW24_11525"/>
<keyword evidence="1" id="KW-0805">Transcription regulation</keyword>
<dbReference type="OrthoDB" id="8638122at2"/>
<dbReference type="SMART" id="SM00895">
    <property type="entry name" value="FCD"/>
    <property type="match status" value="1"/>
</dbReference>
<dbReference type="SMART" id="SM00345">
    <property type="entry name" value="HTH_GNTR"/>
    <property type="match status" value="1"/>
</dbReference>
<evidence type="ECO:0000313" key="6">
    <source>
        <dbReference type="EMBL" id="ATI42574.1"/>
    </source>
</evidence>
<dbReference type="InterPro" id="IPR000524">
    <property type="entry name" value="Tscrpt_reg_HTH_GntR"/>
</dbReference>
<name>A0A291M0Z3_9RHOB</name>
<dbReference type="GO" id="GO:0003700">
    <property type="term" value="F:DNA-binding transcription factor activity"/>
    <property type="evidence" value="ECO:0007669"/>
    <property type="project" value="InterPro"/>
</dbReference>
<protein>
    <recommendedName>
        <fullName evidence="5">HTH gntR-type domain-containing protein</fullName>
    </recommendedName>
</protein>
<feature type="region of interest" description="Disordered" evidence="4">
    <location>
        <begin position="1"/>
        <end position="67"/>
    </location>
</feature>
<dbReference type="PANTHER" id="PTHR43537">
    <property type="entry name" value="TRANSCRIPTIONAL REGULATOR, GNTR FAMILY"/>
    <property type="match status" value="1"/>
</dbReference>
<evidence type="ECO:0000256" key="1">
    <source>
        <dbReference type="ARBA" id="ARBA00023015"/>
    </source>
</evidence>
<dbReference type="SUPFAM" id="SSF48008">
    <property type="entry name" value="GntR ligand-binding domain-like"/>
    <property type="match status" value="1"/>
</dbReference>
<dbReference type="SUPFAM" id="SSF46785">
    <property type="entry name" value="Winged helix' DNA-binding domain"/>
    <property type="match status" value="1"/>
</dbReference>
<accession>A0A291M0Z3</accession>
<dbReference type="EMBL" id="CP021404">
    <property type="protein sequence ID" value="ATI42574.1"/>
    <property type="molecule type" value="Genomic_DNA"/>
</dbReference>
<evidence type="ECO:0000313" key="7">
    <source>
        <dbReference type="Proteomes" id="UP000219050"/>
    </source>
</evidence>
<feature type="compositionally biased region" description="Low complexity" evidence="4">
    <location>
        <begin position="28"/>
        <end position="40"/>
    </location>
</feature>
<dbReference type="Pfam" id="PF00392">
    <property type="entry name" value="GntR"/>
    <property type="match status" value="1"/>
</dbReference>
<evidence type="ECO:0000259" key="5">
    <source>
        <dbReference type="PROSITE" id="PS50949"/>
    </source>
</evidence>
<keyword evidence="3" id="KW-0804">Transcription</keyword>
<dbReference type="Proteomes" id="UP000219050">
    <property type="component" value="Chromosome"/>
</dbReference>
<keyword evidence="7" id="KW-1185">Reference proteome</keyword>
<feature type="compositionally biased region" description="Gly residues" evidence="4">
    <location>
        <begin position="1"/>
        <end position="19"/>
    </location>
</feature>
<dbReference type="InterPro" id="IPR008920">
    <property type="entry name" value="TF_FadR/GntR_C"/>
</dbReference>
<sequence length="280" mass="30099">MVGDTGNGQGSGPRDGSGSGVTPAGKDTPATSASPPSSAPVQKGASPQSATPRRGARARAGKATRASRVASELRDLILRGDLPPGSKVHLDQLRERFGVSLSPMREAVSRLVADGIVVFEDQRGYRIAPVSRENLMEISQVRADVESLALRYAIAAADLDWESEILAALHRVNRTPRDNDDPDRFEAWEQAHSDFHQALISGCALPTLLRFCATLHLQTDRYRRLLLPGTAPDLDVAQEHAAIAEAAVARDTDRAAALLHDHIQRTGTMLAARIDPDLTD</sequence>
<reference evidence="6 7" key="1">
    <citation type="submission" date="2017-05" db="EMBL/GenBank/DDBJ databases">
        <title>Comparative genomic and metabolic analysis of manganese-oxidizing mechanisms in Celeribater manganoxidans DY25T: its adaption to the environment of polymetallic nodule.</title>
        <authorList>
            <person name="Wang X."/>
        </authorList>
    </citation>
    <scope>NUCLEOTIDE SEQUENCE [LARGE SCALE GENOMIC DNA]</scope>
    <source>
        <strain evidence="6 7">DY25</strain>
    </source>
</reference>
<proteinExistence type="predicted"/>
<organism evidence="6 7">
    <name type="scientific">Pacificitalea manganoxidans</name>
    <dbReference type="NCBI Taxonomy" id="1411902"/>
    <lineage>
        <taxon>Bacteria</taxon>
        <taxon>Pseudomonadati</taxon>
        <taxon>Pseudomonadota</taxon>
        <taxon>Alphaproteobacteria</taxon>
        <taxon>Rhodobacterales</taxon>
        <taxon>Paracoccaceae</taxon>
        <taxon>Pacificitalea</taxon>
    </lineage>
</organism>
<dbReference type="RefSeq" id="WP_097373675.1">
    <property type="nucleotide sequence ID" value="NZ_CP021404.1"/>
</dbReference>
<dbReference type="GO" id="GO:0003677">
    <property type="term" value="F:DNA binding"/>
    <property type="evidence" value="ECO:0007669"/>
    <property type="project" value="UniProtKB-KW"/>
</dbReference>
<dbReference type="Gene3D" id="1.20.120.530">
    <property type="entry name" value="GntR ligand-binding domain-like"/>
    <property type="match status" value="1"/>
</dbReference>
<dbReference type="InterPro" id="IPR036388">
    <property type="entry name" value="WH-like_DNA-bd_sf"/>
</dbReference>